<dbReference type="GO" id="GO:0009231">
    <property type="term" value="P:riboflavin biosynthetic process"/>
    <property type="evidence" value="ECO:0007669"/>
    <property type="project" value="UniProtKB-UniPathway"/>
</dbReference>
<keyword evidence="7 15" id="KW-0479">Metal-binding</keyword>
<evidence type="ECO:0000256" key="11">
    <source>
        <dbReference type="ARBA" id="ARBA00023002"/>
    </source>
</evidence>
<feature type="binding site" evidence="18">
    <location>
        <position position="83"/>
    </location>
    <ligand>
        <name>Zn(2+)</name>
        <dbReference type="ChEBI" id="CHEBI:29105"/>
        <note>catalytic</note>
    </ligand>
</feature>
<evidence type="ECO:0000259" key="19">
    <source>
        <dbReference type="PROSITE" id="PS51747"/>
    </source>
</evidence>
<dbReference type="InterPro" id="IPR050765">
    <property type="entry name" value="Riboflavin_Biosynth_HTPR"/>
</dbReference>
<evidence type="ECO:0000256" key="4">
    <source>
        <dbReference type="ARBA" id="ARBA00005259"/>
    </source>
</evidence>
<dbReference type="GO" id="GO:0050661">
    <property type="term" value="F:NADP binding"/>
    <property type="evidence" value="ECO:0007669"/>
    <property type="project" value="InterPro"/>
</dbReference>
<gene>
    <name evidence="20" type="ORF">SAMN05216249_10824</name>
</gene>
<comment type="similarity">
    <text evidence="5 15">In the C-terminal section; belongs to the HTP reductase family.</text>
</comment>
<keyword evidence="8 15" id="KW-0378">Hydrolase</keyword>
<evidence type="ECO:0000256" key="17">
    <source>
        <dbReference type="PIRSR" id="PIRSR006769-2"/>
    </source>
</evidence>
<evidence type="ECO:0000256" key="1">
    <source>
        <dbReference type="ARBA" id="ARBA00002151"/>
    </source>
</evidence>
<dbReference type="Pfam" id="PF01872">
    <property type="entry name" value="RibD_C"/>
    <property type="match status" value="1"/>
</dbReference>
<feature type="binding site" evidence="17">
    <location>
        <position position="167"/>
    </location>
    <ligand>
        <name>substrate</name>
    </ligand>
</feature>
<feature type="binding site" evidence="17">
    <location>
        <position position="291"/>
    </location>
    <ligand>
        <name>substrate</name>
    </ligand>
</feature>
<evidence type="ECO:0000256" key="18">
    <source>
        <dbReference type="PIRSR" id="PIRSR006769-3"/>
    </source>
</evidence>
<feature type="binding site" evidence="17">
    <location>
        <position position="203"/>
    </location>
    <ligand>
        <name>substrate</name>
    </ligand>
</feature>
<keyword evidence="11 15" id="KW-0560">Oxidoreductase</keyword>
<dbReference type="PANTHER" id="PTHR38011:SF7">
    <property type="entry name" value="2,5-DIAMINO-6-RIBOSYLAMINO-4(3H)-PYRIMIDINONE 5'-PHOSPHATE REDUCTASE"/>
    <property type="match status" value="1"/>
</dbReference>
<feature type="binding site" evidence="17">
    <location>
        <position position="169"/>
    </location>
    <ligand>
        <name>NADP(+)</name>
        <dbReference type="ChEBI" id="CHEBI:58349"/>
    </ligand>
</feature>
<dbReference type="EMBL" id="FOJY01000008">
    <property type="protein sequence ID" value="SFB05956.1"/>
    <property type="molecule type" value="Genomic_DNA"/>
</dbReference>
<keyword evidence="12" id="KW-0511">Multifunctional enzyme</keyword>
<feature type="binding site" evidence="17">
    <location>
        <position position="183"/>
    </location>
    <ligand>
        <name>substrate</name>
    </ligand>
</feature>
<dbReference type="InterPro" id="IPR011549">
    <property type="entry name" value="RibD_C"/>
</dbReference>
<dbReference type="GO" id="GO:0008270">
    <property type="term" value="F:zinc ion binding"/>
    <property type="evidence" value="ECO:0007669"/>
    <property type="project" value="InterPro"/>
</dbReference>
<evidence type="ECO:0000256" key="7">
    <source>
        <dbReference type="ARBA" id="ARBA00022723"/>
    </source>
</evidence>
<dbReference type="STRING" id="1120918.SAMN05216249_10824"/>
<keyword evidence="21" id="KW-1185">Reference proteome</keyword>
<evidence type="ECO:0000256" key="15">
    <source>
        <dbReference type="PIRNR" id="PIRNR006769"/>
    </source>
</evidence>
<keyword evidence="10 15" id="KW-0521">NADP</keyword>
<evidence type="ECO:0000256" key="16">
    <source>
        <dbReference type="PIRSR" id="PIRSR006769-1"/>
    </source>
</evidence>
<feature type="domain" description="CMP/dCMP-type deaminase" evidence="19">
    <location>
        <begin position="1"/>
        <end position="122"/>
    </location>
</feature>
<dbReference type="PROSITE" id="PS51747">
    <property type="entry name" value="CYT_DCMP_DEAMINASES_2"/>
    <property type="match status" value="1"/>
</dbReference>
<dbReference type="Gene3D" id="3.40.430.10">
    <property type="entry name" value="Dihydrofolate Reductase, subunit A"/>
    <property type="match status" value="1"/>
</dbReference>
<evidence type="ECO:0000256" key="9">
    <source>
        <dbReference type="ARBA" id="ARBA00022833"/>
    </source>
</evidence>
<dbReference type="GO" id="GO:0008703">
    <property type="term" value="F:5-amino-6-(5-phosphoribosylamino)uracil reductase activity"/>
    <property type="evidence" value="ECO:0007669"/>
    <property type="project" value="UniProtKB-EC"/>
</dbReference>
<dbReference type="GO" id="GO:0008835">
    <property type="term" value="F:diaminohydroxyphosphoribosylaminopyrimidine deaminase activity"/>
    <property type="evidence" value="ECO:0007669"/>
    <property type="project" value="UniProtKB-EC"/>
</dbReference>
<accession>A0A1I0XZW5</accession>
<dbReference type="PIRSF" id="PIRSF006769">
    <property type="entry name" value="RibD"/>
    <property type="match status" value="1"/>
</dbReference>
<comment type="similarity">
    <text evidence="4 15">In the N-terminal section; belongs to the cytidine and deoxycytidylate deaminase family.</text>
</comment>
<comment type="catalytic activity">
    <reaction evidence="14 15">
        <text>2,5-diamino-6-hydroxy-4-(5-phosphoribosylamino)-pyrimidine + H2O + H(+) = 5-amino-6-(5-phospho-D-ribosylamino)uracil + NH4(+)</text>
        <dbReference type="Rhea" id="RHEA:21868"/>
        <dbReference type="ChEBI" id="CHEBI:15377"/>
        <dbReference type="ChEBI" id="CHEBI:15378"/>
        <dbReference type="ChEBI" id="CHEBI:28938"/>
        <dbReference type="ChEBI" id="CHEBI:58453"/>
        <dbReference type="ChEBI" id="CHEBI:58614"/>
        <dbReference type="EC" id="3.5.4.26"/>
    </reaction>
</comment>
<dbReference type="SUPFAM" id="SSF53927">
    <property type="entry name" value="Cytidine deaminase-like"/>
    <property type="match status" value="1"/>
</dbReference>
<comment type="function">
    <text evidence="1 15">Converts 2,5-diamino-6-(ribosylamino)-4(3h)-pyrimidinone 5'-phosphate into 5-amino-6-(ribosylamino)-2,4(1h,3h)-pyrimidinedione 5'-phosphate.</text>
</comment>
<keyword evidence="9 15" id="KW-0862">Zinc</keyword>
<evidence type="ECO:0000256" key="14">
    <source>
        <dbReference type="ARBA" id="ARBA00049886"/>
    </source>
</evidence>
<evidence type="ECO:0000256" key="12">
    <source>
        <dbReference type="ARBA" id="ARBA00023268"/>
    </source>
</evidence>
<evidence type="ECO:0000256" key="8">
    <source>
        <dbReference type="ARBA" id="ARBA00022801"/>
    </source>
</evidence>
<dbReference type="Gene3D" id="3.40.140.10">
    <property type="entry name" value="Cytidine Deaminase, domain 2"/>
    <property type="match status" value="1"/>
</dbReference>
<dbReference type="PANTHER" id="PTHR38011">
    <property type="entry name" value="DIHYDROFOLATE REDUCTASE FAMILY PROTEIN (AFU_ORTHOLOGUE AFUA_8G06820)"/>
    <property type="match status" value="1"/>
</dbReference>
<dbReference type="Proteomes" id="UP000198838">
    <property type="component" value="Unassembled WGS sequence"/>
</dbReference>
<evidence type="ECO:0000256" key="6">
    <source>
        <dbReference type="ARBA" id="ARBA00022619"/>
    </source>
</evidence>
<feature type="binding site" evidence="17">
    <location>
        <begin position="293"/>
        <end position="299"/>
    </location>
    <ligand>
        <name>NADP(+)</name>
        <dbReference type="ChEBI" id="CHEBI:58349"/>
    </ligand>
</feature>
<protein>
    <recommendedName>
        <fullName evidence="15">Riboflavin biosynthesis protein RibD</fullName>
    </recommendedName>
    <domain>
        <recommendedName>
            <fullName evidence="15">Diaminohydroxyphosphoribosylaminopyrimidine deaminase</fullName>
            <shortName evidence="15">DRAP deaminase</shortName>
            <ecNumber evidence="15">3.5.4.26</ecNumber>
        </recommendedName>
        <alternativeName>
            <fullName evidence="15">Riboflavin-specific deaminase</fullName>
        </alternativeName>
    </domain>
    <domain>
        <recommendedName>
            <fullName evidence="15">5-amino-6-(5-phosphoribosylamino)uracil reductase</fullName>
            <ecNumber evidence="15">1.1.1.193</ecNumber>
        </recommendedName>
        <alternativeName>
            <fullName evidence="15">HTP reductase</fullName>
        </alternativeName>
    </domain>
</protein>
<feature type="binding site" evidence="17">
    <location>
        <position position="199"/>
    </location>
    <ligand>
        <name>NADP(+)</name>
        <dbReference type="ChEBI" id="CHEBI:58349"/>
    </ligand>
</feature>
<evidence type="ECO:0000256" key="13">
    <source>
        <dbReference type="ARBA" id="ARBA00049861"/>
    </source>
</evidence>
<sequence length="363" mass="39867">MDEKYMKKALELALLGEGHTSPNPLVGAVIVKDGKIIAQGYHEKYGREHAERNALKNCLEDPEGAEMYVTLEPCCHYGKQPPCTDAIIRAGIKKVYVGSDDPNPKVSGGGIKILKNHGISVETGVLKDECDKINEIFMHYIKEKQPFIALKYAMTLDGKISTKSGDSKWISNEKSREHVHKLRKKYSSILVGINTVIADDPMLNCRIEKGVDPVRIICDSSLKISPYTNIVKSAKDIPTIIAYCNENEEKANLLKESGIELIKVGKTKNGIDLKELFTEIGQTGIDSVLVEGGAMIHASLLEGNLVDRVYAYIAPKIIGGRKAAGPIGGSGIEKMSRALVLSDTERKEFDGDIFISGRVKRKE</sequence>
<feature type="binding site" evidence="17">
    <location>
        <position position="153"/>
    </location>
    <ligand>
        <name>NADP(+)</name>
        <dbReference type="ChEBI" id="CHEBI:58349"/>
    </ligand>
</feature>
<keyword evidence="6 15" id="KW-0686">Riboflavin biosynthesis</keyword>
<proteinExistence type="inferred from homology"/>
<dbReference type="InterPro" id="IPR004794">
    <property type="entry name" value="Eubact_RibD"/>
</dbReference>
<evidence type="ECO:0000313" key="21">
    <source>
        <dbReference type="Proteomes" id="UP000198838"/>
    </source>
</evidence>
<dbReference type="EC" id="3.5.4.26" evidence="15"/>
<feature type="binding site" evidence="17">
    <location>
        <position position="206"/>
    </location>
    <ligand>
        <name>substrate</name>
    </ligand>
</feature>
<dbReference type="FunFam" id="3.40.140.10:FF:000025">
    <property type="entry name" value="Riboflavin biosynthesis protein RibD"/>
    <property type="match status" value="1"/>
</dbReference>
<dbReference type="PROSITE" id="PS00903">
    <property type="entry name" value="CYT_DCMP_DEAMINASES_1"/>
    <property type="match status" value="1"/>
</dbReference>
<feature type="active site" description="Proton donor" evidence="16">
    <location>
        <position position="51"/>
    </location>
</feature>
<evidence type="ECO:0000256" key="3">
    <source>
        <dbReference type="ARBA" id="ARBA00004910"/>
    </source>
</evidence>
<feature type="binding site" evidence="18">
    <location>
        <position position="49"/>
    </location>
    <ligand>
        <name>Zn(2+)</name>
        <dbReference type="ChEBI" id="CHEBI:29105"/>
        <note>catalytic</note>
    </ligand>
</feature>
<dbReference type="InterPro" id="IPR002734">
    <property type="entry name" value="RibDG_C"/>
</dbReference>
<dbReference type="SUPFAM" id="SSF53597">
    <property type="entry name" value="Dihydrofolate reductase-like"/>
    <property type="match status" value="1"/>
</dbReference>
<dbReference type="AlphaFoldDB" id="A0A1I0XZW5"/>
<evidence type="ECO:0000313" key="20">
    <source>
        <dbReference type="EMBL" id="SFB05956.1"/>
    </source>
</evidence>
<feature type="binding site" evidence="17">
    <location>
        <position position="195"/>
    </location>
    <ligand>
        <name>NADP(+)</name>
        <dbReference type="ChEBI" id="CHEBI:58349"/>
    </ligand>
</feature>
<dbReference type="UniPathway" id="UPA00275">
    <property type="reaction ID" value="UER00401"/>
</dbReference>
<comment type="cofactor">
    <cofactor evidence="15 18">
        <name>Zn(2+)</name>
        <dbReference type="ChEBI" id="CHEBI:29105"/>
    </cofactor>
    <text evidence="15 18">Binds 1 zinc ion.</text>
</comment>
<reference evidence="20 21" key="1">
    <citation type="submission" date="2016-10" db="EMBL/GenBank/DDBJ databases">
        <authorList>
            <person name="de Groot N.N."/>
        </authorList>
    </citation>
    <scope>NUCLEOTIDE SEQUENCE [LARGE SCALE GENOMIC DNA]</scope>
    <source>
        <strain evidence="20 21">DSM 5522</strain>
    </source>
</reference>
<dbReference type="CDD" id="cd01284">
    <property type="entry name" value="Riboflavin_deaminase-reductase"/>
    <property type="match status" value="1"/>
</dbReference>
<comment type="pathway">
    <text evidence="3 15">Cofactor biosynthesis; riboflavin biosynthesis; 5-amino-6-(D-ribitylamino)uracil from GTP: step 3/4.</text>
</comment>
<evidence type="ECO:0000256" key="10">
    <source>
        <dbReference type="ARBA" id="ARBA00022857"/>
    </source>
</evidence>
<comment type="catalytic activity">
    <reaction evidence="13 15">
        <text>5-amino-6-(5-phospho-D-ribitylamino)uracil + NADP(+) = 5-amino-6-(5-phospho-D-ribosylamino)uracil + NADPH + H(+)</text>
        <dbReference type="Rhea" id="RHEA:17845"/>
        <dbReference type="ChEBI" id="CHEBI:15378"/>
        <dbReference type="ChEBI" id="CHEBI:57783"/>
        <dbReference type="ChEBI" id="CHEBI:58349"/>
        <dbReference type="ChEBI" id="CHEBI:58421"/>
        <dbReference type="ChEBI" id="CHEBI:58453"/>
        <dbReference type="EC" id="1.1.1.193"/>
    </reaction>
</comment>
<organism evidence="20 21">
    <name type="scientific">Acetitomaculum ruminis DSM 5522</name>
    <dbReference type="NCBI Taxonomy" id="1120918"/>
    <lineage>
        <taxon>Bacteria</taxon>
        <taxon>Bacillati</taxon>
        <taxon>Bacillota</taxon>
        <taxon>Clostridia</taxon>
        <taxon>Lachnospirales</taxon>
        <taxon>Lachnospiraceae</taxon>
        <taxon>Acetitomaculum</taxon>
    </lineage>
</organism>
<dbReference type="InterPro" id="IPR002125">
    <property type="entry name" value="CMP_dCMP_dom"/>
</dbReference>
<dbReference type="Pfam" id="PF00383">
    <property type="entry name" value="dCMP_cyt_deam_1"/>
    <property type="match status" value="1"/>
</dbReference>
<dbReference type="InterPro" id="IPR016192">
    <property type="entry name" value="APOBEC/CMP_deaminase_Zn-bd"/>
</dbReference>
<evidence type="ECO:0000256" key="5">
    <source>
        <dbReference type="ARBA" id="ARBA00007417"/>
    </source>
</evidence>
<dbReference type="EC" id="1.1.1.193" evidence="15"/>
<dbReference type="NCBIfam" id="TIGR00227">
    <property type="entry name" value="ribD_Cterm"/>
    <property type="match status" value="1"/>
</dbReference>
<comment type="pathway">
    <text evidence="2 15">Cofactor biosynthesis; riboflavin biosynthesis; 5-amino-6-(D-ribitylamino)uracil from GTP: step 2/4.</text>
</comment>
<name>A0A1I0XZW5_9FIRM</name>
<dbReference type="InterPro" id="IPR024072">
    <property type="entry name" value="DHFR-like_dom_sf"/>
</dbReference>
<dbReference type="RefSeq" id="WP_330392035.1">
    <property type="nucleotide sequence ID" value="NZ_FOJY01000008.1"/>
</dbReference>
<evidence type="ECO:0000256" key="2">
    <source>
        <dbReference type="ARBA" id="ARBA00004882"/>
    </source>
</evidence>
<feature type="binding site" evidence="18">
    <location>
        <position position="74"/>
    </location>
    <ligand>
        <name>Zn(2+)</name>
        <dbReference type="ChEBI" id="CHEBI:29105"/>
        <note>catalytic</note>
    </ligand>
</feature>
<feature type="binding site" evidence="17">
    <location>
        <position position="220"/>
    </location>
    <ligand>
        <name>NADP(+)</name>
        <dbReference type="ChEBI" id="CHEBI:58349"/>
    </ligand>
</feature>
<dbReference type="NCBIfam" id="TIGR00326">
    <property type="entry name" value="eubact_ribD"/>
    <property type="match status" value="1"/>
</dbReference>
<dbReference type="InterPro" id="IPR016193">
    <property type="entry name" value="Cytidine_deaminase-like"/>
</dbReference>